<feature type="domain" description="BTB" evidence="1">
    <location>
        <begin position="338"/>
        <end position="405"/>
    </location>
</feature>
<dbReference type="Gene3D" id="3.30.710.10">
    <property type="entry name" value="Potassium Channel Kv1.1, Chain A"/>
    <property type="match status" value="1"/>
</dbReference>
<sequence length="503" mass="57997">MAATVSKDEERRAHFTYIWKIESAPRFELVSSPVFTVQSMEMTRWNLCMRIHSPSKLLALRIQRKEEDGGPESIEVEFELAFLDTDGFSLAKRSGTEHLRKEDYSRFAEISDTDALFDLRGDEFFPKDLLTVRCRLWRKGTEICKSELCFASTQFDVYRPSCVWAVKGCSSLQLGEKRIRILNSAEKRRPQLILTLSLAEADDKECVFIHLVAPHLRNYFHTDAEIAVLDAEGMVFLFKRVSTYMDMDKKITKLSVFEKSKLKALLLSDDVLLLRCELKLTSSPEVGSRIEDYKLMDYPNLKTIQREKSEAHFDELSEAAVCPFKEIVNLFKEDGTLSDVCLRAGTKSFPVHKLILSSRSPVFRAMFTKDMREKTSKCIDIPDLDADTLGRLLLYIYEDKIQELTWEAAANLFEAADKYEVLDLKEKCSRFLKSTLTESNVCKILLLADMHNDESLKKAVQEFILNNSEIIYSDVWKVFKEDHSKVALETAEHIIYNMKHSRS</sequence>
<dbReference type="AlphaFoldDB" id="A0A4Y2RLP6"/>
<dbReference type="InterPro" id="IPR011333">
    <property type="entry name" value="SKP1/BTB/POZ_sf"/>
</dbReference>
<dbReference type="CDD" id="cd18186">
    <property type="entry name" value="BTB_POZ_ZBTB_KLHL-like"/>
    <property type="match status" value="1"/>
</dbReference>
<evidence type="ECO:0000313" key="3">
    <source>
        <dbReference type="Proteomes" id="UP000499080"/>
    </source>
</evidence>
<dbReference type="PROSITE" id="PS50097">
    <property type="entry name" value="BTB"/>
    <property type="match status" value="1"/>
</dbReference>
<name>A0A4Y2RLP6_ARAVE</name>
<comment type="caution">
    <text evidence="2">The sequence shown here is derived from an EMBL/GenBank/DDBJ whole genome shotgun (WGS) entry which is preliminary data.</text>
</comment>
<dbReference type="Proteomes" id="UP000499080">
    <property type="component" value="Unassembled WGS sequence"/>
</dbReference>
<protein>
    <submittedName>
        <fullName evidence="2">TD and POZ domain-containing protein 4</fullName>
    </submittedName>
</protein>
<dbReference type="EMBL" id="BGPR01017495">
    <property type="protein sequence ID" value="GBN76330.1"/>
    <property type="molecule type" value="Genomic_DNA"/>
</dbReference>
<organism evidence="2 3">
    <name type="scientific">Araneus ventricosus</name>
    <name type="common">Orbweaver spider</name>
    <name type="synonym">Epeira ventricosa</name>
    <dbReference type="NCBI Taxonomy" id="182803"/>
    <lineage>
        <taxon>Eukaryota</taxon>
        <taxon>Metazoa</taxon>
        <taxon>Ecdysozoa</taxon>
        <taxon>Arthropoda</taxon>
        <taxon>Chelicerata</taxon>
        <taxon>Arachnida</taxon>
        <taxon>Araneae</taxon>
        <taxon>Araneomorphae</taxon>
        <taxon>Entelegynae</taxon>
        <taxon>Araneoidea</taxon>
        <taxon>Araneidae</taxon>
        <taxon>Araneus</taxon>
    </lineage>
</organism>
<dbReference type="Gene3D" id="1.25.40.420">
    <property type="match status" value="1"/>
</dbReference>
<dbReference type="Pfam" id="PF00651">
    <property type="entry name" value="BTB"/>
    <property type="match status" value="1"/>
</dbReference>
<keyword evidence="3" id="KW-1185">Reference proteome</keyword>
<evidence type="ECO:0000313" key="2">
    <source>
        <dbReference type="EMBL" id="GBN76330.1"/>
    </source>
</evidence>
<gene>
    <name evidence="2" type="primary">Tdpoz4_40</name>
    <name evidence="2" type="ORF">AVEN_174226_1</name>
</gene>
<proteinExistence type="predicted"/>
<accession>A0A4Y2RLP6</accession>
<dbReference type="SUPFAM" id="SSF54695">
    <property type="entry name" value="POZ domain"/>
    <property type="match status" value="1"/>
</dbReference>
<dbReference type="InterPro" id="IPR000210">
    <property type="entry name" value="BTB/POZ_dom"/>
</dbReference>
<dbReference type="PANTHER" id="PTHR24413">
    <property type="entry name" value="SPECKLE-TYPE POZ PROTEIN"/>
    <property type="match status" value="1"/>
</dbReference>
<dbReference type="SMART" id="SM00225">
    <property type="entry name" value="BTB"/>
    <property type="match status" value="1"/>
</dbReference>
<dbReference type="OrthoDB" id="7963723at2759"/>
<evidence type="ECO:0000259" key="1">
    <source>
        <dbReference type="PROSITE" id="PS50097"/>
    </source>
</evidence>
<reference evidence="2 3" key="1">
    <citation type="journal article" date="2019" name="Sci. Rep.">
        <title>Orb-weaving spider Araneus ventricosus genome elucidates the spidroin gene catalogue.</title>
        <authorList>
            <person name="Kono N."/>
            <person name="Nakamura H."/>
            <person name="Ohtoshi R."/>
            <person name="Moran D.A.P."/>
            <person name="Shinohara A."/>
            <person name="Yoshida Y."/>
            <person name="Fujiwara M."/>
            <person name="Mori M."/>
            <person name="Tomita M."/>
            <person name="Arakawa K."/>
        </authorList>
    </citation>
    <scope>NUCLEOTIDE SEQUENCE [LARGE SCALE GENOMIC DNA]</scope>
</reference>